<evidence type="ECO:0000313" key="2">
    <source>
        <dbReference type="EMBL" id="EGG55500.1"/>
    </source>
</evidence>
<proteinExistence type="predicted"/>
<feature type="transmembrane region" description="Helical" evidence="1">
    <location>
        <begin position="32"/>
        <end position="56"/>
    </location>
</feature>
<comment type="caution">
    <text evidence="2">The sequence shown here is derived from an EMBL/GenBank/DDBJ whole genome shotgun (WGS) entry which is preliminary data.</text>
</comment>
<dbReference type="EMBL" id="AFBP01000023">
    <property type="protein sequence ID" value="EGG55500.1"/>
    <property type="molecule type" value="Genomic_DNA"/>
</dbReference>
<dbReference type="HOGENOM" id="CLU_209598_0_0_4"/>
<feature type="transmembrane region" description="Helical" evidence="1">
    <location>
        <begin position="6"/>
        <end position="25"/>
    </location>
</feature>
<dbReference type="RefSeq" id="WP_008863986.1">
    <property type="nucleotide sequence ID" value="NZ_GL883696.1"/>
</dbReference>
<accession>F3QJJ1</accession>
<keyword evidence="1" id="KW-0812">Transmembrane</keyword>
<evidence type="ECO:0000256" key="1">
    <source>
        <dbReference type="SAM" id="Phobius"/>
    </source>
</evidence>
<dbReference type="eggNOG" id="ENOG50343IN">
    <property type="taxonomic scope" value="Bacteria"/>
</dbReference>
<keyword evidence="1" id="KW-0472">Membrane</keyword>
<dbReference type="Proteomes" id="UP000005156">
    <property type="component" value="Unassembled WGS sequence"/>
</dbReference>
<protein>
    <submittedName>
        <fullName evidence="2">Conserved domain protein</fullName>
    </submittedName>
</protein>
<dbReference type="GeneID" id="43348541"/>
<reference evidence="2 3" key="1">
    <citation type="submission" date="2011-02" db="EMBL/GenBank/DDBJ databases">
        <authorList>
            <person name="Weinstock G."/>
            <person name="Sodergren E."/>
            <person name="Clifton S."/>
            <person name="Fulton L."/>
            <person name="Fulton B."/>
            <person name="Courtney L."/>
            <person name="Fronick C."/>
            <person name="Harrison M."/>
            <person name="Strong C."/>
            <person name="Farmer C."/>
            <person name="Delahaunty K."/>
            <person name="Markovic C."/>
            <person name="Hall O."/>
            <person name="Minx P."/>
            <person name="Tomlinson C."/>
            <person name="Mitreva M."/>
            <person name="Hou S."/>
            <person name="Chen J."/>
            <person name="Wollam A."/>
            <person name="Pepin K.H."/>
            <person name="Johnson M."/>
            <person name="Bhonagiri V."/>
            <person name="Zhang X."/>
            <person name="Suruliraj S."/>
            <person name="Warren W."/>
            <person name="Chinwalla A."/>
            <person name="Mardis E.R."/>
            <person name="Wilson R.K."/>
        </authorList>
    </citation>
    <scope>NUCLEOTIDE SEQUENCE [LARGE SCALE GENOMIC DNA]</scope>
    <source>
        <strain evidence="2 3">YIT 11859</strain>
    </source>
</reference>
<keyword evidence="3" id="KW-1185">Reference proteome</keyword>
<sequence length="59" mass="6180">MIDVFTVIWAALSVLILAALVYFVAKKKISVVAFICLLILVVLGIAGFAGLLGVGFKLG</sequence>
<evidence type="ECO:0000313" key="3">
    <source>
        <dbReference type="Proteomes" id="UP000005156"/>
    </source>
</evidence>
<gene>
    <name evidence="2" type="ORF">HMPREF9439_01093</name>
</gene>
<name>F3QJJ1_9BURK</name>
<dbReference type="AlphaFoldDB" id="F3QJJ1"/>
<organism evidence="2 3">
    <name type="scientific">Parasutterella excrementihominis YIT 11859</name>
    <dbReference type="NCBI Taxonomy" id="762966"/>
    <lineage>
        <taxon>Bacteria</taxon>
        <taxon>Pseudomonadati</taxon>
        <taxon>Pseudomonadota</taxon>
        <taxon>Betaproteobacteria</taxon>
        <taxon>Burkholderiales</taxon>
        <taxon>Sutterellaceae</taxon>
        <taxon>Parasutterella</taxon>
    </lineage>
</organism>
<keyword evidence="1" id="KW-1133">Transmembrane helix</keyword>